<name>A0ABM1UX40_SOLPN</name>
<keyword evidence="2" id="KW-1185">Reference proteome</keyword>
<dbReference type="GeneID" id="107031927"/>
<organism evidence="2 3">
    <name type="scientific">Solanum pennellii</name>
    <name type="common">Tomato</name>
    <name type="synonym">Lycopersicon pennellii</name>
    <dbReference type="NCBI Taxonomy" id="28526"/>
    <lineage>
        <taxon>Eukaryota</taxon>
        <taxon>Viridiplantae</taxon>
        <taxon>Streptophyta</taxon>
        <taxon>Embryophyta</taxon>
        <taxon>Tracheophyta</taxon>
        <taxon>Spermatophyta</taxon>
        <taxon>Magnoliopsida</taxon>
        <taxon>eudicotyledons</taxon>
        <taxon>Gunneridae</taxon>
        <taxon>Pentapetalae</taxon>
        <taxon>asterids</taxon>
        <taxon>lamiids</taxon>
        <taxon>Solanales</taxon>
        <taxon>Solanaceae</taxon>
        <taxon>Solanoideae</taxon>
        <taxon>Solaneae</taxon>
        <taxon>Solanum</taxon>
        <taxon>Solanum subgen. Lycopersicon</taxon>
    </lineage>
</organism>
<gene>
    <name evidence="3" type="primary">LOC107031927</name>
</gene>
<evidence type="ECO:0000313" key="2">
    <source>
        <dbReference type="Proteomes" id="UP000694930"/>
    </source>
</evidence>
<dbReference type="RefSeq" id="XP_027768058.1">
    <property type="nucleotide sequence ID" value="XM_027912257.1"/>
</dbReference>
<dbReference type="Proteomes" id="UP000694930">
    <property type="component" value="Chromosome 10"/>
</dbReference>
<sequence>MMFLDEMDLSLWDPPENQVYTDESSYARWEYNLYFDPRLDVIEADALNKKSCLQVMKIQENKADSEIREVEADELMLQRQVAREDNMGLAASNKEIVNLESTLMPLQNENQLLAGTTLEERHAAEQATKEHSSKSTENEVLSVQNYDPSGMKGKEVVLAGTTLEEIHAAEQATKEHSSKSTENEVLAVQNYDPSGMKGKEVLLAGTTLEEIHAAEQATKEHSSKSTENEVLAVQNYDPSGMKGKEVVLAGTTLEEIHAAEQATKEHSSKSTENDVMLVQNYDPSGTKGKEVVLAGTTLEEIHAAEQATKEYSNKSTENEVTVVQYYDPSGMKGKEVLLAGTTLEEIHAAVQATKEHSSKSTENEVTPVQNYDPSGMKGKEVVHAGIVRTIGGTQPGLLNPMIGERSDPQRKLMGGGEYNGDNAIRGTQQQLAGAKRSGDFAGISSTSQLHFRRRSETSLFAPLFQENNNLRNAQNMLVRSYDRTSQVPWNVHNVEVVFPMASLTPSSRMACIDNMSLVQLKALASQLNIVGVSKTRKADLQQLLRTKLQAQDWP</sequence>
<feature type="region of interest" description="Disordered" evidence="1">
    <location>
        <begin position="352"/>
        <end position="376"/>
    </location>
</feature>
<proteinExistence type="predicted"/>
<feature type="compositionally biased region" description="Basic and acidic residues" evidence="1">
    <location>
        <begin position="353"/>
        <end position="362"/>
    </location>
</feature>
<reference evidence="2" key="1">
    <citation type="journal article" date="2014" name="Nat. Genet.">
        <title>The genome of the stress-tolerant wild tomato species Solanum pennellii.</title>
        <authorList>
            <person name="Bolger A."/>
            <person name="Scossa F."/>
            <person name="Bolger M.E."/>
            <person name="Lanz C."/>
            <person name="Maumus F."/>
            <person name="Tohge T."/>
            <person name="Quesneville H."/>
            <person name="Alseekh S."/>
            <person name="Sorensen I."/>
            <person name="Lichtenstein G."/>
            <person name="Fich E.A."/>
            <person name="Conte M."/>
            <person name="Keller H."/>
            <person name="Schneeberger K."/>
            <person name="Schwacke R."/>
            <person name="Ofner I."/>
            <person name="Vrebalov J."/>
            <person name="Xu Y."/>
            <person name="Osorio S."/>
            <person name="Aflitos S.A."/>
            <person name="Schijlen E."/>
            <person name="Jimenez-Gomez J.M."/>
            <person name="Ryngajllo M."/>
            <person name="Kimura S."/>
            <person name="Kumar R."/>
            <person name="Koenig D."/>
            <person name="Headland L.R."/>
            <person name="Maloof J.N."/>
            <person name="Sinha N."/>
            <person name="van Ham R.C."/>
            <person name="Lankhorst R.K."/>
            <person name="Mao L."/>
            <person name="Vogel A."/>
            <person name="Arsova B."/>
            <person name="Panstruga R."/>
            <person name="Fei Z."/>
            <person name="Rose J.K."/>
            <person name="Zamir D."/>
            <person name="Carrari F."/>
            <person name="Giovannoni J.J."/>
            <person name="Weigel D."/>
            <person name="Usadel B."/>
            <person name="Fernie A.R."/>
        </authorList>
    </citation>
    <scope>NUCLEOTIDE SEQUENCE [LARGE SCALE GENOMIC DNA]</scope>
    <source>
        <strain evidence="2">cv. LA0716</strain>
    </source>
</reference>
<feature type="compositionally biased region" description="Polar residues" evidence="1">
    <location>
        <begin position="363"/>
        <end position="372"/>
    </location>
</feature>
<reference evidence="3" key="2">
    <citation type="submission" date="2025-08" db="UniProtKB">
        <authorList>
            <consortium name="RefSeq"/>
        </authorList>
    </citation>
    <scope>IDENTIFICATION</scope>
</reference>
<protein>
    <submittedName>
        <fullName evidence="3">Uncharacterized protein LOC107031927</fullName>
    </submittedName>
</protein>
<evidence type="ECO:0000256" key="1">
    <source>
        <dbReference type="SAM" id="MobiDB-lite"/>
    </source>
</evidence>
<accession>A0ABM1UX40</accession>
<evidence type="ECO:0000313" key="3">
    <source>
        <dbReference type="RefSeq" id="XP_027768058.1"/>
    </source>
</evidence>